<feature type="domain" description="Sigma-54 factor interaction" evidence="3">
    <location>
        <begin position="7"/>
        <end position="226"/>
    </location>
</feature>
<dbReference type="Proteomes" id="UP000885822">
    <property type="component" value="Unassembled WGS sequence"/>
</dbReference>
<organism evidence="4">
    <name type="scientific">Thiolapillus brandeum</name>
    <dbReference type="NCBI Taxonomy" id="1076588"/>
    <lineage>
        <taxon>Bacteria</taxon>
        <taxon>Pseudomonadati</taxon>
        <taxon>Pseudomonadota</taxon>
        <taxon>Gammaproteobacteria</taxon>
        <taxon>Chromatiales</taxon>
        <taxon>Sedimenticolaceae</taxon>
        <taxon>Thiolapillus</taxon>
    </lineage>
</organism>
<dbReference type="PANTHER" id="PTHR32071:SF38">
    <property type="entry name" value="PSP OPERON TRANSCRIPTIONAL ACTIVATOR"/>
    <property type="match status" value="1"/>
</dbReference>
<dbReference type="InterPro" id="IPR058031">
    <property type="entry name" value="AAA_lid_NorR"/>
</dbReference>
<dbReference type="PROSITE" id="PS00676">
    <property type="entry name" value="SIGMA54_INTERACT_2"/>
    <property type="match status" value="1"/>
</dbReference>
<dbReference type="Gene3D" id="3.40.50.300">
    <property type="entry name" value="P-loop containing nucleotide triphosphate hydrolases"/>
    <property type="match status" value="1"/>
</dbReference>
<dbReference type="InterPro" id="IPR002078">
    <property type="entry name" value="Sigma_54_int"/>
</dbReference>
<dbReference type="FunFam" id="3.40.50.300:FF:000006">
    <property type="entry name" value="DNA-binding transcriptional regulator NtrC"/>
    <property type="match status" value="1"/>
</dbReference>
<dbReference type="Pfam" id="PF25601">
    <property type="entry name" value="AAA_lid_14"/>
    <property type="match status" value="1"/>
</dbReference>
<dbReference type="Pfam" id="PF00158">
    <property type="entry name" value="Sigma54_activat"/>
    <property type="match status" value="1"/>
</dbReference>
<protein>
    <submittedName>
        <fullName evidence="4">Phage shock protein operon transcriptional activator</fullName>
    </submittedName>
</protein>
<comment type="caution">
    <text evidence="4">The sequence shown here is derived from an EMBL/GenBank/DDBJ whole genome shotgun (WGS) entry which is preliminary data.</text>
</comment>
<reference evidence="4" key="1">
    <citation type="journal article" date="2020" name="mSystems">
        <title>Genome- and Community-Level Interaction Insights into Carbon Utilization and Element Cycling Functions of Hydrothermarchaeota in Hydrothermal Sediment.</title>
        <authorList>
            <person name="Zhou Z."/>
            <person name="Liu Y."/>
            <person name="Xu W."/>
            <person name="Pan J."/>
            <person name="Luo Z.H."/>
            <person name="Li M."/>
        </authorList>
    </citation>
    <scope>NUCLEOTIDE SEQUENCE [LARGE SCALE GENOMIC DNA]</scope>
    <source>
        <strain evidence="4">HyVt-26</strain>
    </source>
</reference>
<evidence type="ECO:0000256" key="2">
    <source>
        <dbReference type="ARBA" id="ARBA00022840"/>
    </source>
</evidence>
<feature type="non-terminal residue" evidence="4">
    <location>
        <position position="226"/>
    </location>
</feature>
<dbReference type="PANTHER" id="PTHR32071">
    <property type="entry name" value="TRANSCRIPTIONAL REGULATORY PROTEIN"/>
    <property type="match status" value="1"/>
</dbReference>
<keyword evidence="1" id="KW-0547">Nucleotide-binding</keyword>
<dbReference type="InterPro" id="IPR025943">
    <property type="entry name" value="Sigma_54_int_dom_ATP-bd_2"/>
</dbReference>
<dbReference type="InterPro" id="IPR027417">
    <property type="entry name" value="P-loop_NTPase"/>
</dbReference>
<dbReference type="SMART" id="SM00382">
    <property type="entry name" value="AAA"/>
    <property type="match status" value="1"/>
</dbReference>
<dbReference type="CDD" id="cd00009">
    <property type="entry name" value="AAA"/>
    <property type="match status" value="1"/>
</dbReference>
<dbReference type="GO" id="GO:0005524">
    <property type="term" value="F:ATP binding"/>
    <property type="evidence" value="ECO:0007669"/>
    <property type="project" value="UniProtKB-KW"/>
</dbReference>
<evidence type="ECO:0000259" key="3">
    <source>
        <dbReference type="PROSITE" id="PS50045"/>
    </source>
</evidence>
<dbReference type="GO" id="GO:0006355">
    <property type="term" value="P:regulation of DNA-templated transcription"/>
    <property type="evidence" value="ECO:0007669"/>
    <property type="project" value="InterPro"/>
</dbReference>
<dbReference type="PROSITE" id="PS50045">
    <property type="entry name" value="SIGMA54_INTERACT_4"/>
    <property type="match status" value="1"/>
</dbReference>
<dbReference type="EMBL" id="DRCV01000243">
    <property type="protein sequence ID" value="HDK38455.1"/>
    <property type="molecule type" value="Genomic_DNA"/>
</dbReference>
<sequence length="226" mass="25490">MSSHQKLIGHSSVFLETLEQVSLVAPLSKPVLIIGERGTGKELIVDRLHFLSPRWENVLVKLNCAALPETLLESELFGYEPGAFTGAGKRHAGRFERAHEGTLFLDEIASMSLRLQEKLLRVVEYGEFERIGGDKTMTVDVRVVGATNVDLPALAKRGEFRADLLDRLSFDVITLPPLRFRKEDIPLLAEQFALEMTRELKRSYFAGFSETALMQMQNYPWSGNIR</sequence>
<dbReference type="Gene3D" id="1.10.8.60">
    <property type="match status" value="1"/>
</dbReference>
<dbReference type="AlphaFoldDB" id="A0A831NW67"/>
<keyword evidence="2" id="KW-0067">ATP-binding</keyword>
<evidence type="ECO:0000313" key="4">
    <source>
        <dbReference type="EMBL" id="HDK38455.1"/>
    </source>
</evidence>
<evidence type="ECO:0000256" key="1">
    <source>
        <dbReference type="ARBA" id="ARBA00022741"/>
    </source>
</evidence>
<name>A0A831NW67_9GAMM</name>
<proteinExistence type="predicted"/>
<dbReference type="SUPFAM" id="SSF52540">
    <property type="entry name" value="P-loop containing nucleoside triphosphate hydrolases"/>
    <property type="match status" value="1"/>
</dbReference>
<dbReference type="InterPro" id="IPR003593">
    <property type="entry name" value="AAA+_ATPase"/>
</dbReference>
<gene>
    <name evidence="4" type="ORF">ENG92_05515</name>
</gene>
<accession>A0A831NW67</accession>